<dbReference type="PANTHER" id="PTHR48100:SF1">
    <property type="entry name" value="HISTIDINE PHOSPHATASE FAMILY PROTEIN-RELATED"/>
    <property type="match status" value="1"/>
</dbReference>
<feature type="binding site" evidence="4">
    <location>
        <position position="89"/>
    </location>
    <ligand>
        <name>substrate</name>
    </ligand>
</feature>
<proteinExistence type="predicted"/>
<dbReference type="Proteomes" id="UP000254331">
    <property type="component" value="Unassembled WGS sequence"/>
</dbReference>
<dbReference type="SUPFAM" id="SSF53254">
    <property type="entry name" value="Phosphoglycerate mutase-like"/>
    <property type="match status" value="1"/>
</dbReference>
<feature type="binding site" evidence="4">
    <location>
        <begin position="7"/>
        <end position="14"/>
    </location>
    <ligand>
        <name>substrate</name>
    </ligand>
</feature>
<dbReference type="GO" id="GO:0043755">
    <property type="term" value="F:alpha-ribazole phosphatase activity"/>
    <property type="evidence" value="ECO:0007669"/>
    <property type="project" value="UniProtKB-EC"/>
</dbReference>
<dbReference type="PANTHER" id="PTHR48100">
    <property type="entry name" value="BROAD-SPECIFICITY PHOSPHATASE YOR283W-RELATED"/>
    <property type="match status" value="1"/>
</dbReference>
<sequence>MRLILLRHGETLWNMESRLQGHANSCLSPKGINQAIAIKESIKLLSPARIITSDLGRTVQTAEIVGHPEAVKEPLLRELNMGEWTGQRKPELIRHQADKYKNWRAGTYTPPKGENWFDFCDRIGTTLQRWVHKEDSDLLAVVHSGVIRAACKVFLNLSPEFLLPATPGTITILNFDSNASKAPKLEAYNIGSYMPDKNVAD</sequence>
<dbReference type="OrthoDB" id="9781415at2"/>
<accession>A0A379FAU3</accession>
<name>A0A379FAU3_PROVU</name>
<keyword evidence="1" id="KW-0324">Glycolysis</keyword>
<dbReference type="EMBL" id="UGTW01000001">
    <property type="protein sequence ID" value="SUC16764.1"/>
    <property type="molecule type" value="Genomic_DNA"/>
</dbReference>
<evidence type="ECO:0000313" key="6">
    <source>
        <dbReference type="Proteomes" id="UP000254331"/>
    </source>
</evidence>
<evidence type="ECO:0000256" key="1">
    <source>
        <dbReference type="ARBA" id="ARBA00023152"/>
    </source>
</evidence>
<dbReference type="AlphaFoldDB" id="A0A379FAU3"/>
<dbReference type="InterPro" id="IPR029033">
    <property type="entry name" value="His_PPase_superfam"/>
</dbReference>
<dbReference type="InterPro" id="IPR001345">
    <property type="entry name" value="PG/BPGM_mutase_AS"/>
</dbReference>
<dbReference type="EC" id="3.1.3.73" evidence="5"/>
<evidence type="ECO:0000256" key="3">
    <source>
        <dbReference type="PIRSR" id="PIRSR613078-1"/>
    </source>
</evidence>
<dbReference type="PROSITE" id="PS00175">
    <property type="entry name" value="PG_MUTASE"/>
    <property type="match status" value="1"/>
</dbReference>
<dbReference type="GeneID" id="93393262"/>
<feature type="active site" description="Tele-phosphohistidine intermediate" evidence="3">
    <location>
        <position position="8"/>
    </location>
</feature>
<dbReference type="InterPro" id="IPR050275">
    <property type="entry name" value="PGM_Phosphatase"/>
</dbReference>
<evidence type="ECO:0000256" key="4">
    <source>
        <dbReference type="PIRSR" id="PIRSR613078-2"/>
    </source>
</evidence>
<dbReference type="GO" id="GO:0005737">
    <property type="term" value="C:cytoplasm"/>
    <property type="evidence" value="ECO:0007669"/>
    <property type="project" value="TreeGrafter"/>
</dbReference>
<feature type="binding site" evidence="4">
    <location>
        <position position="57"/>
    </location>
    <ligand>
        <name>substrate</name>
    </ligand>
</feature>
<dbReference type="CDD" id="cd07067">
    <property type="entry name" value="HP_PGM_like"/>
    <property type="match status" value="1"/>
</dbReference>
<dbReference type="InterPro" id="IPR013078">
    <property type="entry name" value="His_Pase_superF_clade-1"/>
</dbReference>
<evidence type="ECO:0000313" key="5">
    <source>
        <dbReference type="EMBL" id="SUC16764.1"/>
    </source>
</evidence>
<dbReference type="Gene3D" id="3.40.50.1240">
    <property type="entry name" value="Phosphoglycerate mutase-like"/>
    <property type="match status" value="1"/>
</dbReference>
<evidence type="ECO:0000256" key="2">
    <source>
        <dbReference type="ARBA" id="ARBA00023235"/>
    </source>
</evidence>
<dbReference type="Pfam" id="PF00300">
    <property type="entry name" value="His_Phos_1"/>
    <property type="match status" value="1"/>
</dbReference>
<reference evidence="5 6" key="1">
    <citation type="submission" date="2018-06" db="EMBL/GenBank/DDBJ databases">
        <authorList>
            <consortium name="Pathogen Informatics"/>
            <person name="Doyle S."/>
        </authorList>
    </citation>
    <scope>NUCLEOTIDE SEQUENCE [LARGE SCALE GENOMIC DNA]</scope>
    <source>
        <strain evidence="5 6">NCTC10376</strain>
    </source>
</reference>
<dbReference type="RefSeq" id="WP_036934771.1">
    <property type="nucleotide sequence ID" value="NZ_CABMNT010000001.1"/>
</dbReference>
<organism evidence="5 6">
    <name type="scientific">Proteus vulgaris</name>
    <dbReference type="NCBI Taxonomy" id="585"/>
    <lineage>
        <taxon>Bacteria</taxon>
        <taxon>Pseudomonadati</taxon>
        <taxon>Pseudomonadota</taxon>
        <taxon>Gammaproteobacteria</taxon>
        <taxon>Enterobacterales</taxon>
        <taxon>Morganellaceae</taxon>
        <taxon>Proteus</taxon>
    </lineage>
</organism>
<gene>
    <name evidence="5" type="primary">gpmB_3</name>
    <name evidence="5" type="ORF">NCTC10376_02677</name>
</gene>
<protein>
    <submittedName>
        <fullName evidence="5">Phosphoglycerate mutase</fullName>
        <ecNumber evidence="5">3.1.3.73</ecNumber>
    </submittedName>
</protein>
<keyword evidence="2" id="KW-0413">Isomerase</keyword>
<feature type="active site" description="Proton donor/acceptor" evidence="3">
    <location>
        <position position="78"/>
    </location>
</feature>
<dbReference type="SMART" id="SM00855">
    <property type="entry name" value="PGAM"/>
    <property type="match status" value="1"/>
</dbReference>
<keyword evidence="5" id="KW-0378">Hydrolase</keyword>